<keyword evidence="1" id="KW-0732">Signal</keyword>
<comment type="caution">
    <text evidence="2">The sequence shown here is derived from an EMBL/GenBank/DDBJ whole genome shotgun (WGS) entry which is preliminary data.</text>
</comment>
<feature type="chain" id="PRO_5037181246" description="DUF4890 domain-containing protein" evidence="1">
    <location>
        <begin position="22"/>
        <end position="181"/>
    </location>
</feature>
<gene>
    <name evidence="2" type="ORF">K8W02_00900</name>
</gene>
<dbReference type="Proteomes" id="UP000717835">
    <property type="component" value="Unassembled WGS sequence"/>
</dbReference>
<organism evidence="2 3">
    <name type="scientific">Mediterranea massiliensis</name>
    <dbReference type="NCBI Taxonomy" id="1841865"/>
    <lineage>
        <taxon>Bacteria</taxon>
        <taxon>Pseudomonadati</taxon>
        <taxon>Bacteroidota</taxon>
        <taxon>Bacteroidia</taxon>
        <taxon>Bacteroidales</taxon>
        <taxon>Bacteroidaceae</taxon>
        <taxon>Mediterranea</taxon>
    </lineage>
</organism>
<name>A0A921HV28_9BACT</name>
<accession>A0A921HV28</accession>
<proteinExistence type="predicted"/>
<feature type="signal peptide" evidence="1">
    <location>
        <begin position="1"/>
        <end position="21"/>
    </location>
</feature>
<evidence type="ECO:0000256" key="1">
    <source>
        <dbReference type="SAM" id="SignalP"/>
    </source>
</evidence>
<protein>
    <recommendedName>
        <fullName evidence="4">DUF4890 domain-containing protein</fullName>
    </recommendedName>
</protein>
<reference evidence="2" key="1">
    <citation type="journal article" date="2021" name="PeerJ">
        <title>Extensive microbial diversity within the chicken gut microbiome revealed by metagenomics and culture.</title>
        <authorList>
            <person name="Gilroy R."/>
            <person name="Ravi A."/>
            <person name="Getino M."/>
            <person name="Pursley I."/>
            <person name="Horton D.L."/>
            <person name="Alikhan N.F."/>
            <person name="Baker D."/>
            <person name="Gharbi K."/>
            <person name="Hall N."/>
            <person name="Watson M."/>
            <person name="Adriaenssens E.M."/>
            <person name="Foster-Nyarko E."/>
            <person name="Jarju S."/>
            <person name="Secka A."/>
            <person name="Antonio M."/>
            <person name="Oren A."/>
            <person name="Chaudhuri R.R."/>
            <person name="La Ragione R."/>
            <person name="Hildebrand F."/>
            <person name="Pallen M.J."/>
        </authorList>
    </citation>
    <scope>NUCLEOTIDE SEQUENCE</scope>
    <source>
        <strain evidence="2">CHK55-1828</strain>
    </source>
</reference>
<dbReference type="AlphaFoldDB" id="A0A921HV28"/>
<dbReference type="EMBL" id="DYVX01000004">
    <property type="protein sequence ID" value="HJF90935.1"/>
    <property type="molecule type" value="Genomic_DNA"/>
</dbReference>
<evidence type="ECO:0000313" key="2">
    <source>
        <dbReference type="EMBL" id="HJF90935.1"/>
    </source>
</evidence>
<sequence length="181" mass="20870">MKAKVMSLMVFVLLVAGSLSAQVEQKTMGEKAKKPRMTEEEMIQKQTERMSAALLLDDATSAKFAPVYQQYLKDLSDIRKEARQDCPAAGAQCQKAEKKALTDAEIEARIEQRFDRCRKMLDTREKYYKEFKKMLTAKQIEKIFKQAPCQGGHRMHQFGHKQMPMAKGQQPMHRQNCPLQK</sequence>
<reference evidence="2" key="2">
    <citation type="submission" date="2021-09" db="EMBL/GenBank/DDBJ databases">
        <authorList>
            <person name="Gilroy R."/>
        </authorList>
    </citation>
    <scope>NUCLEOTIDE SEQUENCE</scope>
    <source>
        <strain evidence="2">CHK55-1828</strain>
    </source>
</reference>
<dbReference type="RefSeq" id="WP_022021051.1">
    <property type="nucleotide sequence ID" value="NZ_DYVX01000004.1"/>
</dbReference>
<evidence type="ECO:0008006" key="4">
    <source>
        <dbReference type="Google" id="ProtNLM"/>
    </source>
</evidence>
<evidence type="ECO:0000313" key="3">
    <source>
        <dbReference type="Proteomes" id="UP000717835"/>
    </source>
</evidence>